<evidence type="ECO:0000259" key="2">
    <source>
        <dbReference type="Pfam" id="PF04149"/>
    </source>
</evidence>
<protein>
    <recommendedName>
        <fullName evidence="2">DUF397 domain-containing protein</fullName>
    </recommendedName>
</protein>
<dbReference type="EMBL" id="FQVN01000002">
    <property type="protein sequence ID" value="SHF08799.1"/>
    <property type="molecule type" value="Genomic_DNA"/>
</dbReference>
<dbReference type="AlphaFoldDB" id="A0A1M4YSK2"/>
<evidence type="ECO:0000313" key="3">
    <source>
        <dbReference type="EMBL" id="SHF08799.1"/>
    </source>
</evidence>
<accession>A0A1M4YSK2</accession>
<evidence type="ECO:0000256" key="1">
    <source>
        <dbReference type="SAM" id="MobiDB-lite"/>
    </source>
</evidence>
<dbReference type="InterPro" id="IPR007278">
    <property type="entry name" value="DUF397"/>
</dbReference>
<dbReference type="OrthoDB" id="4330022at2"/>
<organism evidence="3 4">
    <name type="scientific">Streptoalloteichus hindustanus</name>
    <dbReference type="NCBI Taxonomy" id="2017"/>
    <lineage>
        <taxon>Bacteria</taxon>
        <taxon>Bacillati</taxon>
        <taxon>Actinomycetota</taxon>
        <taxon>Actinomycetes</taxon>
        <taxon>Pseudonocardiales</taxon>
        <taxon>Pseudonocardiaceae</taxon>
        <taxon>Streptoalloteichus</taxon>
    </lineage>
</organism>
<evidence type="ECO:0000313" key="4">
    <source>
        <dbReference type="Proteomes" id="UP000184501"/>
    </source>
</evidence>
<dbReference type="Proteomes" id="UP000184501">
    <property type="component" value="Unassembled WGS sequence"/>
</dbReference>
<keyword evidence="4" id="KW-1185">Reference proteome</keyword>
<dbReference type="Pfam" id="PF04149">
    <property type="entry name" value="DUF397"/>
    <property type="match status" value="1"/>
</dbReference>
<dbReference type="RefSeq" id="WP_073480697.1">
    <property type="nucleotide sequence ID" value="NZ_FQVN01000002.1"/>
</dbReference>
<feature type="domain" description="DUF397" evidence="2">
    <location>
        <begin position="13"/>
        <end position="64"/>
    </location>
</feature>
<proteinExistence type="predicted"/>
<feature type="region of interest" description="Disordered" evidence="1">
    <location>
        <begin position="1"/>
        <end position="21"/>
    </location>
</feature>
<sequence length="71" mass="7458">MIGRGNLRDAPWGWRKSSRSAGNASCVEVGVMDGGVAVRDTKHRAGGFIAASPAVWSAFVAQVKVGRLDLC</sequence>
<gene>
    <name evidence="3" type="ORF">SAMN05444320_102468</name>
</gene>
<reference evidence="3 4" key="1">
    <citation type="submission" date="2016-11" db="EMBL/GenBank/DDBJ databases">
        <authorList>
            <person name="Jaros S."/>
            <person name="Januszkiewicz K."/>
            <person name="Wedrychowicz H."/>
        </authorList>
    </citation>
    <scope>NUCLEOTIDE SEQUENCE [LARGE SCALE GENOMIC DNA]</scope>
    <source>
        <strain evidence="3 4">DSM 44523</strain>
    </source>
</reference>
<dbReference type="STRING" id="2017.SAMN05444320_102468"/>
<name>A0A1M4YSK2_STRHI</name>